<proteinExistence type="inferred from homology"/>
<evidence type="ECO:0000256" key="2">
    <source>
        <dbReference type="PIRSR" id="PIRSR605511-1"/>
    </source>
</evidence>
<dbReference type="AlphaFoldDB" id="A0AAN4UP23"/>
<organism evidence="5 8">
    <name type="scientific">Allgaiera indica</name>
    <dbReference type="NCBI Taxonomy" id="765699"/>
    <lineage>
        <taxon>Bacteria</taxon>
        <taxon>Pseudomonadati</taxon>
        <taxon>Pseudomonadota</taxon>
        <taxon>Alphaproteobacteria</taxon>
        <taxon>Rhodobacterales</taxon>
        <taxon>Paracoccaceae</taxon>
        <taxon>Allgaiera</taxon>
    </lineage>
</organism>
<dbReference type="GO" id="GO:0019853">
    <property type="term" value="P:L-ascorbic acid biosynthetic process"/>
    <property type="evidence" value="ECO:0007669"/>
    <property type="project" value="TreeGrafter"/>
</dbReference>
<comment type="similarity">
    <text evidence="1">Belongs to the SMP-30/CGR1 family.</text>
</comment>
<feature type="binding site" evidence="3">
    <location>
        <position position="101"/>
    </location>
    <ligand>
        <name>substrate</name>
    </ligand>
</feature>
<dbReference type="InterPro" id="IPR005511">
    <property type="entry name" value="SMP-30"/>
</dbReference>
<dbReference type="InterPro" id="IPR013658">
    <property type="entry name" value="SGL"/>
</dbReference>
<feature type="binding site" evidence="3">
    <location>
        <position position="146"/>
    </location>
    <ligand>
        <name>a divalent metal cation</name>
        <dbReference type="ChEBI" id="CHEBI:60240"/>
    </ligand>
</feature>
<gene>
    <name evidence="5" type="ORF">GCM10008024_07890</name>
    <name evidence="6" type="ORF">SAMN05444006_10287</name>
</gene>
<dbReference type="Proteomes" id="UP000634647">
    <property type="component" value="Unassembled WGS sequence"/>
</dbReference>
<keyword evidence="3" id="KW-0479">Metal-binding</keyword>
<dbReference type="RefSeq" id="WP_035840218.1">
    <property type="nucleotide sequence ID" value="NZ_BNAB01000002.1"/>
</dbReference>
<accession>A0AAN4UP23</accession>
<feature type="binding site" evidence="3">
    <location>
        <position position="99"/>
    </location>
    <ligand>
        <name>substrate</name>
    </ligand>
</feature>
<evidence type="ECO:0000313" key="6">
    <source>
        <dbReference type="EMBL" id="SDW21096.1"/>
    </source>
</evidence>
<evidence type="ECO:0000313" key="7">
    <source>
        <dbReference type="Proteomes" id="UP000199541"/>
    </source>
</evidence>
<evidence type="ECO:0000313" key="8">
    <source>
        <dbReference type="Proteomes" id="UP000634647"/>
    </source>
</evidence>
<evidence type="ECO:0000313" key="5">
    <source>
        <dbReference type="EMBL" id="GHD99653.1"/>
    </source>
</evidence>
<name>A0AAN4UP23_9RHOB</name>
<sequence length="283" mass="31281">MIEIFDDTACSLGEGPLWHPERRQLFWFDINAHRLYAKGPEAAPDQRRMWQFDDYVSAAGWVDGDRLLVAKARALVLFDLESGTEEVLCPLEADNPATRSNDGRADPQGGFWIGTMSITAVPDAGAIYRYYRGELRQLYAPIHVPNAISFSPDGGHAYFTDTPRGRIWRQALDAQGWPRAEPELFVELASKTHRPDGAVVDADGRLWCAHYGKGKLTCHAPDGQEVQSISVPANRPTCPAFGAPGTLYLTSARQHMAAPTPADGLTYRLRVAARGQAEHRVIL</sequence>
<dbReference type="PANTHER" id="PTHR10907">
    <property type="entry name" value="REGUCALCIN"/>
    <property type="match status" value="1"/>
</dbReference>
<dbReference type="InterPro" id="IPR011042">
    <property type="entry name" value="6-blade_b-propeller_TolB-like"/>
</dbReference>
<dbReference type="SUPFAM" id="SSF63829">
    <property type="entry name" value="Calcium-dependent phosphotriesterase"/>
    <property type="match status" value="1"/>
</dbReference>
<reference evidence="6 7" key="2">
    <citation type="submission" date="2016-10" db="EMBL/GenBank/DDBJ databases">
        <authorList>
            <person name="Varghese N."/>
            <person name="Submissions S."/>
        </authorList>
    </citation>
    <scope>NUCLEOTIDE SEQUENCE [LARGE SCALE GENOMIC DNA]</scope>
    <source>
        <strain evidence="6 7">DSM 24802</strain>
    </source>
</reference>
<dbReference type="EMBL" id="FNOB01000002">
    <property type="protein sequence ID" value="SDW21096.1"/>
    <property type="molecule type" value="Genomic_DNA"/>
</dbReference>
<dbReference type="GO" id="GO:0005509">
    <property type="term" value="F:calcium ion binding"/>
    <property type="evidence" value="ECO:0007669"/>
    <property type="project" value="TreeGrafter"/>
</dbReference>
<dbReference type="EMBL" id="BNAB01000002">
    <property type="protein sequence ID" value="GHD99653.1"/>
    <property type="molecule type" value="Genomic_DNA"/>
</dbReference>
<dbReference type="Gene3D" id="2.120.10.30">
    <property type="entry name" value="TolB, C-terminal domain"/>
    <property type="match status" value="1"/>
</dbReference>
<evidence type="ECO:0000256" key="3">
    <source>
        <dbReference type="PIRSR" id="PIRSR605511-2"/>
    </source>
</evidence>
<feature type="binding site" evidence="3">
    <location>
        <position position="196"/>
    </location>
    <ligand>
        <name>a divalent metal cation</name>
        <dbReference type="ChEBI" id="CHEBI:60240"/>
    </ligand>
</feature>
<reference evidence="5" key="1">
    <citation type="journal article" date="2014" name="Int. J. Syst. Evol. Microbiol.">
        <title>Complete genome sequence of Corynebacterium casei LMG S-19264T (=DSM 44701T), isolated from a smear-ripened cheese.</title>
        <authorList>
            <consortium name="US DOE Joint Genome Institute (JGI-PGF)"/>
            <person name="Walter F."/>
            <person name="Albersmeier A."/>
            <person name="Kalinowski J."/>
            <person name="Ruckert C."/>
        </authorList>
    </citation>
    <scope>NUCLEOTIDE SEQUENCE</scope>
    <source>
        <strain evidence="5">CGMCC 1.10859</strain>
    </source>
</reference>
<evidence type="ECO:0000256" key="1">
    <source>
        <dbReference type="ARBA" id="ARBA00008853"/>
    </source>
</evidence>
<feature type="active site" description="Proton donor/acceptor" evidence="2">
    <location>
        <position position="196"/>
    </location>
</feature>
<protein>
    <submittedName>
        <fullName evidence="5">Gluconolactonase</fullName>
    </submittedName>
    <submittedName>
        <fullName evidence="6">Sugar lactone lactonase YvrE</fullName>
    </submittedName>
</protein>
<comment type="caution">
    <text evidence="5">The sequence shown here is derived from an EMBL/GenBank/DDBJ whole genome shotgun (WGS) entry which is preliminary data.</text>
</comment>
<dbReference type="GO" id="GO:0004341">
    <property type="term" value="F:gluconolactonase activity"/>
    <property type="evidence" value="ECO:0007669"/>
    <property type="project" value="TreeGrafter"/>
</dbReference>
<reference evidence="5" key="3">
    <citation type="submission" date="2023-06" db="EMBL/GenBank/DDBJ databases">
        <authorList>
            <person name="Sun Q."/>
            <person name="Zhou Y."/>
        </authorList>
    </citation>
    <scope>NUCLEOTIDE SEQUENCE</scope>
    <source>
        <strain evidence="5">CGMCC 1.10859</strain>
    </source>
</reference>
<keyword evidence="3" id="KW-0862">Zinc</keyword>
<comment type="cofactor">
    <cofactor evidence="3">
        <name>Zn(2+)</name>
        <dbReference type="ChEBI" id="CHEBI:29105"/>
    </cofactor>
    <text evidence="3">Binds 1 divalent metal cation per subunit.</text>
</comment>
<feature type="domain" description="SMP-30/Gluconolactonase/LRE-like region" evidence="4">
    <location>
        <begin position="12"/>
        <end position="253"/>
    </location>
</feature>
<dbReference type="PRINTS" id="PR01790">
    <property type="entry name" value="SMP30FAMILY"/>
</dbReference>
<keyword evidence="7" id="KW-1185">Reference proteome</keyword>
<dbReference type="Proteomes" id="UP000199541">
    <property type="component" value="Unassembled WGS sequence"/>
</dbReference>
<dbReference type="Pfam" id="PF08450">
    <property type="entry name" value="SGL"/>
    <property type="match status" value="1"/>
</dbReference>
<feature type="binding site" evidence="3">
    <location>
        <position position="14"/>
    </location>
    <ligand>
        <name>a divalent metal cation</name>
        <dbReference type="ChEBI" id="CHEBI:60240"/>
    </ligand>
</feature>
<evidence type="ECO:0000259" key="4">
    <source>
        <dbReference type="Pfam" id="PF08450"/>
    </source>
</evidence>
<dbReference type="PANTHER" id="PTHR10907:SF47">
    <property type="entry name" value="REGUCALCIN"/>
    <property type="match status" value="1"/>
</dbReference>